<feature type="domain" description="HDOD" evidence="1">
    <location>
        <begin position="201"/>
        <end position="388"/>
    </location>
</feature>
<dbReference type="Proteomes" id="UP000245362">
    <property type="component" value="Unassembled WGS sequence"/>
</dbReference>
<proteinExistence type="predicted"/>
<dbReference type="GO" id="GO:0016301">
    <property type="term" value="F:kinase activity"/>
    <property type="evidence" value="ECO:0007669"/>
    <property type="project" value="UniProtKB-KW"/>
</dbReference>
<dbReference type="InterPro" id="IPR014408">
    <property type="entry name" value="dGMP_Pdiesterase_EAL/HD-GYP"/>
</dbReference>
<dbReference type="InterPro" id="IPR052340">
    <property type="entry name" value="RNase_Y/CdgJ"/>
</dbReference>
<dbReference type="Pfam" id="PF08668">
    <property type="entry name" value="HDOD"/>
    <property type="match status" value="1"/>
</dbReference>
<evidence type="ECO:0000313" key="3">
    <source>
        <dbReference type="Proteomes" id="UP000245362"/>
    </source>
</evidence>
<dbReference type="RefSeq" id="WP_109321096.1">
    <property type="nucleotide sequence ID" value="NZ_QFWT01000013.1"/>
</dbReference>
<dbReference type="AlphaFoldDB" id="A0A2U3B584"/>
<dbReference type="PANTHER" id="PTHR33525:SF4">
    <property type="entry name" value="CYCLIC DI-GMP PHOSPHODIESTERASE CDGJ"/>
    <property type="match status" value="1"/>
</dbReference>
<dbReference type="SMART" id="SM00052">
    <property type="entry name" value="EAL"/>
    <property type="match status" value="1"/>
</dbReference>
<dbReference type="Gene3D" id="3.20.20.450">
    <property type="entry name" value="EAL domain"/>
    <property type="match status" value="1"/>
</dbReference>
<organism evidence="2 3">
    <name type="scientific">Vibrio albus</name>
    <dbReference type="NCBI Taxonomy" id="2200953"/>
    <lineage>
        <taxon>Bacteria</taxon>
        <taxon>Pseudomonadati</taxon>
        <taxon>Pseudomonadota</taxon>
        <taxon>Gammaproteobacteria</taxon>
        <taxon>Vibrionales</taxon>
        <taxon>Vibrionaceae</taxon>
        <taxon>Vibrio</taxon>
    </lineage>
</organism>
<dbReference type="PANTHER" id="PTHR33525">
    <property type="match status" value="1"/>
</dbReference>
<keyword evidence="2" id="KW-0808">Transferase</keyword>
<evidence type="ECO:0000313" key="2">
    <source>
        <dbReference type="EMBL" id="PWI31937.1"/>
    </source>
</evidence>
<dbReference type="InterPro" id="IPR013976">
    <property type="entry name" value="HDOD"/>
</dbReference>
<accession>A0A2U3B584</accession>
<dbReference type="SUPFAM" id="SSF141868">
    <property type="entry name" value="EAL domain-like"/>
    <property type="match status" value="1"/>
</dbReference>
<dbReference type="Pfam" id="PF00563">
    <property type="entry name" value="EAL"/>
    <property type="match status" value="1"/>
</dbReference>
<gene>
    <name evidence="2" type="ORF">DI392_18085</name>
</gene>
<dbReference type="PIRSF" id="PIRSF003180">
    <property type="entry name" value="DiGMPpdiest_YuxH"/>
    <property type="match status" value="1"/>
</dbReference>
<dbReference type="PROSITE" id="PS51833">
    <property type="entry name" value="HDOD"/>
    <property type="match status" value="1"/>
</dbReference>
<dbReference type="Gene3D" id="1.10.3210.10">
    <property type="entry name" value="Hypothetical protein af1432"/>
    <property type="match status" value="1"/>
</dbReference>
<dbReference type="OrthoDB" id="9804751at2"/>
<comment type="caution">
    <text evidence="2">The sequence shown here is derived from an EMBL/GenBank/DDBJ whole genome shotgun (WGS) entry which is preliminary data.</text>
</comment>
<sequence length="406" mass="46316">MDTYVARQPILNRQKETYGYELLFRDGERNAFPSEISETRATYRVVAENLLSFGRNANQPGSRCFINFSYDSIIQGLPSSLPQEQVVIEIPGQLVPDDSLYAAVSKLNREGYLLAIDDFTHTDEWERFIPLVHIIKLDVLDIGIGAACNYIIDQLDMGITTAFLAEKIETQEEFEEALDAGFRYFQGYFFSKPKIIKQKYVSPEQMLALELLGEVAKSEVDFSRVEQIIEKDISLSYKLLRFVNSLSERISRPIESFHQALVYLGHDKLKIFVSLTVASFVTANKPEEIYSLCMQRAQFCQLMAKFKPFSSHQNNLFLIGLFSMLDALLDGPLESLISELPLSEEAKLALISREGPLGYLLQVEECYEHADWEASKMLCQQLELDFNGVSDAYHQAQQWSQEVSKL</sequence>
<keyword evidence="2" id="KW-0418">Kinase</keyword>
<dbReference type="SUPFAM" id="SSF109604">
    <property type="entry name" value="HD-domain/PDEase-like"/>
    <property type="match status" value="1"/>
</dbReference>
<dbReference type="EMBL" id="QFWT01000013">
    <property type="protein sequence ID" value="PWI31937.1"/>
    <property type="molecule type" value="Genomic_DNA"/>
</dbReference>
<protein>
    <submittedName>
        <fullName evidence="2">Histidine kinase</fullName>
    </submittedName>
</protein>
<dbReference type="InterPro" id="IPR035919">
    <property type="entry name" value="EAL_sf"/>
</dbReference>
<dbReference type="InterPro" id="IPR001633">
    <property type="entry name" value="EAL_dom"/>
</dbReference>
<keyword evidence="3" id="KW-1185">Reference proteome</keyword>
<name>A0A2U3B584_9VIBR</name>
<evidence type="ECO:0000259" key="1">
    <source>
        <dbReference type="PROSITE" id="PS51833"/>
    </source>
</evidence>
<reference evidence="2 3" key="1">
    <citation type="submission" date="2018-05" db="EMBL/GenBank/DDBJ databases">
        <title>Vibrio limimaris sp. nov., isolated from marine sediment.</title>
        <authorList>
            <person name="Li C.-M."/>
        </authorList>
    </citation>
    <scope>NUCLEOTIDE SEQUENCE [LARGE SCALE GENOMIC DNA]</scope>
    <source>
        <strain evidence="2 3">E4404</strain>
    </source>
</reference>